<dbReference type="NCBIfam" id="TIGR00696">
    <property type="entry name" value="wecG_tagA_cpsF"/>
    <property type="match status" value="1"/>
</dbReference>
<protein>
    <submittedName>
        <fullName evidence="3">Glycosyltransferase</fullName>
    </submittedName>
</protein>
<dbReference type="CDD" id="cd06533">
    <property type="entry name" value="Glyco_transf_WecG_TagA"/>
    <property type="match status" value="1"/>
</dbReference>
<dbReference type="GO" id="GO:0016758">
    <property type="term" value="F:hexosyltransferase activity"/>
    <property type="evidence" value="ECO:0007669"/>
    <property type="project" value="TreeGrafter"/>
</dbReference>
<name>A0A2M7QDZ2_9BACT</name>
<proteinExistence type="predicted"/>
<keyword evidence="1" id="KW-0328">Glycosyltransferase</keyword>
<gene>
    <name evidence="3" type="ORF">COY90_00615</name>
</gene>
<organism evidence="3 4">
    <name type="scientific">Candidatus Roizmanbacteria bacterium CG_4_10_14_0_8_um_filter_39_9</name>
    <dbReference type="NCBI Taxonomy" id="1974829"/>
    <lineage>
        <taxon>Bacteria</taxon>
        <taxon>Candidatus Roizmaniibacteriota</taxon>
    </lineage>
</organism>
<dbReference type="Proteomes" id="UP000230108">
    <property type="component" value="Unassembled WGS sequence"/>
</dbReference>
<dbReference type="InterPro" id="IPR004629">
    <property type="entry name" value="WecG_TagA_CpsF"/>
</dbReference>
<dbReference type="PANTHER" id="PTHR34136">
    <property type="match status" value="1"/>
</dbReference>
<evidence type="ECO:0000313" key="4">
    <source>
        <dbReference type="Proteomes" id="UP000230108"/>
    </source>
</evidence>
<reference evidence="4" key="1">
    <citation type="submission" date="2017-09" db="EMBL/GenBank/DDBJ databases">
        <title>Depth-based differentiation of microbial function through sediment-hosted aquifers and enrichment of novel symbionts in the deep terrestrial subsurface.</title>
        <authorList>
            <person name="Probst A.J."/>
            <person name="Ladd B."/>
            <person name="Jarett J.K."/>
            <person name="Geller-Mcgrath D.E."/>
            <person name="Sieber C.M.K."/>
            <person name="Emerson J.B."/>
            <person name="Anantharaman K."/>
            <person name="Thomas B.C."/>
            <person name="Malmstrom R."/>
            <person name="Stieglmeier M."/>
            <person name="Klingl A."/>
            <person name="Woyke T."/>
            <person name="Ryan C.M."/>
            <person name="Banfield J.F."/>
        </authorList>
    </citation>
    <scope>NUCLEOTIDE SEQUENCE [LARGE SCALE GENOMIC DNA]</scope>
</reference>
<keyword evidence="2 3" id="KW-0808">Transferase</keyword>
<evidence type="ECO:0000256" key="2">
    <source>
        <dbReference type="ARBA" id="ARBA00022679"/>
    </source>
</evidence>
<evidence type="ECO:0000256" key="1">
    <source>
        <dbReference type="ARBA" id="ARBA00022676"/>
    </source>
</evidence>
<comment type="caution">
    <text evidence="3">The sequence shown here is derived from an EMBL/GenBank/DDBJ whole genome shotgun (WGS) entry which is preliminary data.</text>
</comment>
<evidence type="ECO:0000313" key="3">
    <source>
        <dbReference type="EMBL" id="PIY69445.1"/>
    </source>
</evidence>
<accession>A0A2M7QDZ2</accession>
<dbReference type="EMBL" id="PFLF01000017">
    <property type="protein sequence ID" value="PIY69445.1"/>
    <property type="molecule type" value="Genomic_DNA"/>
</dbReference>
<sequence length="261" mass="30014">MINQGKYKILENMVSACDYEYILSKIQKAITYKRALLISPIASQTLVIAQGDKKVKKALATFDYLVPDSFWVMKSLNWLHETNLKERVYGPDLMLKTCAFAQKNSIYVFLYGTNAQTLVLLKKKLIRLFPRLKIAGTEPSQYKMLNKNDLYRLGQKINYSKPNILFVALGSPLQEVVSSQLKPLLDPLVIIPVGAAFDFISGVKKQAPRWMQKIGLEWLFRLLSEPKRLWKRYVYYGTYYALTLADQLFIARTNKPLNNAS</sequence>
<dbReference type="AlphaFoldDB" id="A0A2M7QDZ2"/>
<dbReference type="PANTHER" id="PTHR34136:SF1">
    <property type="entry name" value="UDP-N-ACETYL-D-MANNOSAMINURONIC ACID TRANSFERASE"/>
    <property type="match status" value="1"/>
</dbReference>
<dbReference type="Pfam" id="PF03808">
    <property type="entry name" value="Glyco_tran_WecG"/>
    <property type="match status" value="1"/>
</dbReference>